<protein>
    <submittedName>
        <fullName evidence="2">Uncharacterized protein</fullName>
    </submittedName>
</protein>
<organism evidence="2 3">
    <name type="scientific">Pseudoroseomonas cervicalis ATCC 49957</name>
    <dbReference type="NCBI Taxonomy" id="525371"/>
    <lineage>
        <taxon>Bacteria</taxon>
        <taxon>Pseudomonadati</taxon>
        <taxon>Pseudomonadota</taxon>
        <taxon>Alphaproteobacteria</taxon>
        <taxon>Acetobacterales</taxon>
        <taxon>Roseomonadaceae</taxon>
        <taxon>Roseomonas</taxon>
    </lineage>
</organism>
<dbReference type="EMBL" id="ADVL01000982">
    <property type="protein sequence ID" value="EFH09065.1"/>
    <property type="molecule type" value="Genomic_DNA"/>
</dbReference>
<name>D5RUF2_9PROT</name>
<feature type="region of interest" description="Disordered" evidence="1">
    <location>
        <begin position="62"/>
        <end position="123"/>
    </location>
</feature>
<dbReference type="HOGENOM" id="CLU_2008860_0_0_5"/>
<comment type="caution">
    <text evidence="2">The sequence shown here is derived from an EMBL/GenBank/DDBJ whole genome shotgun (WGS) entry which is preliminary data.</text>
</comment>
<evidence type="ECO:0000313" key="3">
    <source>
        <dbReference type="Proteomes" id="UP000005324"/>
    </source>
</evidence>
<feature type="non-terminal residue" evidence="2">
    <location>
        <position position="1"/>
    </location>
</feature>
<dbReference type="AlphaFoldDB" id="D5RUF2"/>
<evidence type="ECO:0000256" key="1">
    <source>
        <dbReference type="SAM" id="MobiDB-lite"/>
    </source>
</evidence>
<accession>D5RUF2</accession>
<evidence type="ECO:0000313" key="2">
    <source>
        <dbReference type="EMBL" id="EFH09065.1"/>
    </source>
</evidence>
<reference evidence="2 3" key="1">
    <citation type="submission" date="2010-04" db="EMBL/GenBank/DDBJ databases">
        <authorList>
            <person name="Qin X."/>
            <person name="Bachman B."/>
            <person name="Battles P."/>
            <person name="Bell A."/>
            <person name="Bess C."/>
            <person name="Bickham C."/>
            <person name="Chaboub L."/>
            <person name="Chen D."/>
            <person name="Coyle M."/>
            <person name="Deiros D.R."/>
            <person name="Dinh H."/>
            <person name="Forbes L."/>
            <person name="Fowler G."/>
            <person name="Francisco L."/>
            <person name="Fu Q."/>
            <person name="Gubbala S."/>
            <person name="Hale W."/>
            <person name="Han Y."/>
            <person name="Hemphill L."/>
            <person name="Highlander S.K."/>
            <person name="Hirani K."/>
            <person name="Hogues M."/>
            <person name="Jackson L."/>
            <person name="Jakkamsetti A."/>
            <person name="Javaid M."/>
            <person name="Jiang H."/>
            <person name="Korchina V."/>
            <person name="Kovar C."/>
            <person name="Lara F."/>
            <person name="Lee S."/>
            <person name="Mata R."/>
            <person name="Mathew T."/>
            <person name="Moen C."/>
            <person name="Morales K."/>
            <person name="Munidasa M."/>
            <person name="Nazareth L."/>
            <person name="Ngo R."/>
            <person name="Nguyen L."/>
            <person name="Okwuonu G."/>
            <person name="Ongeri F."/>
            <person name="Patil S."/>
            <person name="Petrosino J."/>
            <person name="Pham C."/>
            <person name="Pham P."/>
            <person name="Pu L.-L."/>
            <person name="Puazo M."/>
            <person name="Raj R."/>
            <person name="Reid J."/>
            <person name="Rouhana J."/>
            <person name="Saada N."/>
            <person name="Shang Y."/>
            <person name="Simmons D."/>
            <person name="Thornton R."/>
            <person name="Warren J."/>
            <person name="Weissenberger G."/>
            <person name="Zhang J."/>
            <person name="Zhang L."/>
            <person name="Zhou C."/>
            <person name="Zhu D."/>
            <person name="Muzny D."/>
            <person name="Worley K."/>
            <person name="Gibbs R."/>
        </authorList>
    </citation>
    <scope>NUCLEOTIDE SEQUENCE [LARGE SCALE GENOMIC DNA]</scope>
    <source>
        <strain evidence="2 3">ATCC 49957</strain>
    </source>
</reference>
<keyword evidence="3" id="KW-1185">Reference proteome</keyword>
<proteinExistence type="predicted"/>
<sequence>GRVRAGHGGGVPPGLGLAVEDAQRVGLDRQRVVAAIAGAGVPHLPEAVLALDGAEPGVAEVAQRGAEAGSRLRLRDLQGRGGGAQQQQGEGDTGDHRRAQRAAAPRVEGRGDGPATTAPPRRQ</sequence>
<dbReference type="Proteomes" id="UP000005324">
    <property type="component" value="Unassembled WGS sequence"/>
</dbReference>
<gene>
    <name evidence="2" type="ORF">HMPREF0731_4714</name>
</gene>